<organism evidence="1 2">
    <name type="scientific">Exidia glandulosa HHB12029</name>
    <dbReference type="NCBI Taxonomy" id="1314781"/>
    <lineage>
        <taxon>Eukaryota</taxon>
        <taxon>Fungi</taxon>
        <taxon>Dikarya</taxon>
        <taxon>Basidiomycota</taxon>
        <taxon>Agaricomycotina</taxon>
        <taxon>Agaricomycetes</taxon>
        <taxon>Auriculariales</taxon>
        <taxon>Exidiaceae</taxon>
        <taxon>Exidia</taxon>
    </lineage>
</organism>
<gene>
    <name evidence="1" type="ORF">EXIGLDRAFT_298180</name>
</gene>
<dbReference type="InParanoid" id="A0A165LZ15"/>
<protein>
    <submittedName>
        <fullName evidence="1">Uncharacterized protein</fullName>
    </submittedName>
</protein>
<dbReference type="EMBL" id="KV425917">
    <property type="protein sequence ID" value="KZV98530.1"/>
    <property type="molecule type" value="Genomic_DNA"/>
</dbReference>
<proteinExistence type="predicted"/>
<dbReference type="Proteomes" id="UP000077266">
    <property type="component" value="Unassembled WGS sequence"/>
</dbReference>
<name>A0A165LZ15_EXIGL</name>
<evidence type="ECO:0000313" key="1">
    <source>
        <dbReference type="EMBL" id="KZV98530.1"/>
    </source>
</evidence>
<reference evidence="1 2" key="1">
    <citation type="journal article" date="2016" name="Mol. Biol. Evol.">
        <title>Comparative Genomics of Early-Diverging Mushroom-Forming Fungi Provides Insights into the Origins of Lignocellulose Decay Capabilities.</title>
        <authorList>
            <person name="Nagy L.G."/>
            <person name="Riley R."/>
            <person name="Tritt A."/>
            <person name="Adam C."/>
            <person name="Daum C."/>
            <person name="Floudas D."/>
            <person name="Sun H."/>
            <person name="Yadav J.S."/>
            <person name="Pangilinan J."/>
            <person name="Larsson K.H."/>
            <person name="Matsuura K."/>
            <person name="Barry K."/>
            <person name="Labutti K."/>
            <person name="Kuo R."/>
            <person name="Ohm R.A."/>
            <person name="Bhattacharya S.S."/>
            <person name="Shirouzu T."/>
            <person name="Yoshinaga Y."/>
            <person name="Martin F.M."/>
            <person name="Grigoriev I.V."/>
            <person name="Hibbett D.S."/>
        </authorList>
    </citation>
    <scope>NUCLEOTIDE SEQUENCE [LARGE SCALE GENOMIC DNA]</scope>
    <source>
        <strain evidence="1 2">HHB12029</strain>
    </source>
</reference>
<sequence length="206" mass="23083">MEARINPAPCACPTSLHPLLTCPIFQFLPFHRVPAVPIRHFLPCSTLTPHRSAPILLSRIHSPSHLYPGSRCTSVNAPLTLALSRTGVRYGGLNSCPWRAYAFVRERGHFLFRFAPTANLCPYYCPKTDGFDGHISQGSNRETAVSAHVSFLSSWRLHNNFCVEFLHWTSTRADIPCAVLFTHPFHRRSVIVTEACVALSSCYLHI</sequence>
<evidence type="ECO:0000313" key="2">
    <source>
        <dbReference type="Proteomes" id="UP000077266"/>
    </source>
</evidence>
<keyword evidence="2" id="KW-1185">Reference proteome</keyword>
<accession>A0A165LZ15</accession>
<dbReference type="AlphaFoldDB" id="A0A165LZ15"/>